<keyword evidence="5 8" id="KW-0812">Transmembrane</keyword>
<evidence type="ECO:0000256" key="1">
    <source>
        <dbReference type="ARBA" id="ARBA00004651"/>
    </source>
</evidence>
<dbReference type="KEGG" id="lul:LPB138_09800"/>
<dbReference type="InterPro" id="IPR038731">
    <property type="entry name" value="RgtA/B/C-like"/>
</dbReference>
<dbReference type="Pfam" id="PF13231">
    <property type="entry name" value="PMT_2"/>
    <property type="match status" value="1"/>
</dbReference>
<feature type="transmembrane region" description="Helical" evidence="8">
    <location>
        <begin position="369"/>
        <end position="390"/>
    </location>
</feature>
<evidence type="ECO:0000256" key="7">
    <source>
        <dbReference type="ARBA" id="ARBA00023136"/>
    </source>
</evidence>
<dbReference type="EMBL" id="CP017478">
    <property type="protein sequence ID" value="AOW20948.1"/>
    <property type="molecule type" value="Genomic_DNA"/>
</dbReference>
<reference evidence="10 11" key="1">
    <citation type="submission" date="2016-10" db="EMBL/GenBank/DDBJ databases">
        <title>Lutibacter sp. LPB0138, isolated from marine gastropod.</title>
        <authorList>
            <person name="Kim E."/>
            <person name="Yi H."/>
        </authorList>
    </citation>
    <scope>NUCLEOTIDE SEQUENCE [LARGE SCALE GENOMIC DNA]</scope>
    <source>
        <strain evidence="10 11">LPB0138</strain>
    </source>
</reference>
<proteinExistence type="predicted"/>
<dbReference type="RefSeq" id="WP_070237112.1">
    <property type="nucleotide sequence ID" value="NZ_CP017478.1"/>
</dbReference>
<feature type="transmembrane region" description="Helical" evidence="8">
    <location>
        <begin position="163"/>
        <end position="194"/>
    </location>
</feature>
<keyword evidence="4" id="KW-0808">Transferase</keyword>
<feature type="transmembrane region" description="Helical" evidence="8">
    <location>
        <begin position="319"/>
        <end position="335"/>
    </location>
</feature>
<comment type="subcellular location">
    <subcellularLocation>
        <location evidence="1">Cell membrane</location>
        <topology evidence="1">Multi-pass membrane protein</topology>
    </subcellularLocation>
</comment>
<name>A0A1D8P8N7_9FLAO</name>
<evidence type="ECO:0000256" key="3">
    <source>
        <dbReference type="ARBA" id="ARBA00022676"/>
    </source>
</evidence>
<feature type="transmembrane region" description="Helical" evidence="8">
    <location>
        <begin position="83"/>
        <end position="103"/>
    </location>
</feature>
<dbReference type="AlphaFoldDB" id="A0A1D8P8N7"/>
<dbReference type="STRING" id="1850246.LPB138_09800"/>
<sequence length="516" mass="59747">MLLQKPQQILILILLSSLLFTAGISKIDIYSLDEVKNVEAAREMIVNNDLIVPKFNGNLRTDKPPLHYYFMILSFKLFGVSPFSARLFSSLMGLFTILIVYFFTAKNINEKIGFFSGILLLSSLHFNIQMHMAVPDPYLIFILTFAGFSFYEFYENKNKLHWWLFYILIGFGILAKGPIAIVLSGFSIFLYLIMKNEFTIKTINRINPLGIFISIGIAFPWFYLVHKATNGEYTEAFFFKHNMGRFSKTMEGHGGIFLLTLVFVILGLIPFFFFLFDVKKIKKLINKNTFYLYSLCFALAVIIFFMISSTKLPNYTVPAYPWLFILLTGLVFKVSKKKRKKYLIAILIFSLLLPIGITVGLNNDKTISHLYYLGFIFFILTIGAVTALVYRTTYIKWLHVIIASWILIALLFFHIIYPKIDSYNPISMTKDVFNDKETVVGYQKFNPAFVFEFKREIPVLKTIEELELFIKNHPEGGKVITRVKKENMTDFQRIGLKEVIQAKDIFENPTTLILEF</sequence>
<keyword evidence="2" id="KW-1003">Cell membrane</keyword>
<keyword evidence="3" id="KW-0328">Glycosyltransferase</keyword>
<accession>A0A1D8P8N7</accession>
<dbReference type="PANTHER" id="PTHR33908:SF3">
    <property type="entry name" value="UNDECAPRENYL PHOSPHATE-ALPHA-4-AMINO-4-DEOXY-L-ARABINOSE ARABINOSYL TRANSFERASE"/>
    <property type="match status" value="1"/>
</dbReference>
<evidence type="ECO:0000256" key="6">
    <source>
        <dbReference type="ARBA" id="ARBA00022989"/>
    </source>
</evidence>
<feature type="transmembrane region" description="Helical" evidence="8">
    <location>
        <begin position="206"/>
        <end position="224"/>
    </location>
</feature>
<dbReference type="GO" id="GO:0009103">
    <property type="term" value="P:lipopolysaccharide biosynthetic process"/>
    <property type="evidence" value="ECO:0007669"/>
    <property type="project" value="UniProtKB-ARBA"/>
</dbReference>
<gene>
    <name evidence="10" type="ORF">LPB138_09800</name>
</gene>
<keyword evidence="7 8" id="KW-0472">Membrane</keyword>
<evidence type="ECO:0000259" key="9">
    <source>
        <dbReference type="Pfam" id="PF13231"/>
    </source>
</evidence>
<evidence type="ECO:0000256" key="5">
    <source>
        <dbReference type="ARBA" id="ARBA00022692"/>
    </source>
</evidence>
<feature type="domain" description="Glycosyltransferase RgtA/B/C/D-like" evidence="9">
    <location>
        <begin position="62"/>
        <end position="222"/>
    </location>
</feature>
<keyword evidence="11" id="KW-1185">Reference proteome</keyword>
<evidence type="ECO:0000256" key="4">
    <source>
        <dbReference type="ARBA" id="ARBA00022679"/>
    </source>
</evidence>
<evidence type="ECO:0000313" key="10">
    <source>
        <dbReference type="EMBL" id="AOW20948.1"/>
    </source>
</evidence>
<dbReference type="Proteomes" id="UP000176050">
    <property type="component" value="Chromosome"/>
</dbReference>
<dbReference type="InterPro" id="IPR050297">
    <property type="entry name" value="LipidA_mod_glycosyltrf_83"/>
</dbReference>
<dbReference type="GO" id="GO:0010041">
    <property type="term" value="P:response to iron(III) ion"/>
    <property type="evidence" value="ECO:0007669"/>
    <property type="project" value="TreeGrafter"/>
</dbReference>
<organism evidence="10 11">
    <name type="scientific">Urechidicola croceus</name>
    <dbReference type="NCBI Taxonomy" id="1850246"/>
    <lineage>
        <taxon>Bacteria</taxon>
        <taxon>Pseudomonadati</taxon>
        <taxon>Bacteroidota</taxon>
        <taxon>Flavobacteriia</taxon>
        <taxon>Flavobacteriales</taxon>
        <taxon>Flavobacteriaceae</taxon>
        <taxon>Urechidicola</taxon>
    </lineage>
</organism>
<dbReference type="OrthoDB" id="9792789at2"/>
<feature type="transmembrane region" description="Helical" evidence="8">
    <location>
        <begin position="256"/>
        <end position="278"/>
    </location>
</feature>
<evidence type="ECO:0000313" key="11">
    <source>
        <dbReference type="Proteomes" id="UP000176050"/>
    </source>
</evidence>
<dbReference type="GO" id="GO:0005886">
    <property type="term" value="C:plasma membrane"/>
    <property type="evidence" value="ECO:0007669"/>
    <property type="project" value="UniProtKB-SubCell"/>
</dbReference>
<dbReference type="PANTHER" id="PTHR33908">
    <property type="entry name" value="MANNOSYLTRANSFERASE YKCB-RELATED"/>
    <property type="match status" value="1"/>
</dbReference>
<keyword evidence="6 8" id="KW-1133">Transmembrane helix</keyword>
<feature type="transmembrane region" description="Helical" evidence="8">
    <location>
        <begin position="290"/>
        <end position="307"/>
    </location>
</feature>
<evidence type="ECO:0000256" key="2">
    <source>
        <dbReference type="ARBA" id="ARBA00022475"/>
    </source>
</evidence>
<evidence type="ECO:0000256" key="8">
    <source>
        <dbReference type="SAM" id="Phobius"/>
    </source>
</evidence>
<feature type="transmembrane region" description="Helical" evidence="8">
    <location>
        <begin position="397"/>
        <end position="417"/>
    </location>
</feature>
<protein>
    <recommendedName>
        <fullName evidence="9">Glycosyltransferase RgtA/B/C/D-like domain-containing protein</fullName>
    </recommendedName>
</protein>
<feature type="transmembrane region" description="Helical" evidence="8">
    <location>
        <begin position="342"/>
        <end position="363"/>
    </location>
</feature>
<dbReference type="GO" id="GO:0016763">
    <property type="term" value="F:pentosyltransferase activity"/>
    <property type="evidence" value="ECO:0007669"/>
    <property type="project" value="TreeGrafter"/>
</dbReference>